<organism evidence="1 2">
    <name type="scientific">Aquirufa ecclesiirivi</name>
    <dbReference type="NCBI Taxonomy" id="2715124"/>
    <lineage>
        <taxon>Bacteria</taxon>
        <taxon>Pseudomonadati</taxon>
        <taxon>Bacteroidota</taxon>
        <taxon>Cytophagia</taxon>
        <taxon>Cytophagales</taxon>
        <taxon>Flectobacillaceae</taxon>
        <taxon>Aquirufa</taxon>
    </lineage>
</organism>
<protein>
    <submittedName>
        <fullName evidence="1">Uncharacterized protein</fullName>
    </submittedName>
</protein>
<dbReference type="EMBL" id="JAANOH010000001">
    <property type="protein sequence ID" value="MCZ2474011.1"/>
    <property type="molecule type" value="Genomic_DNA"/>
</dbReference>
<sequence length="295" mass="34342">MQLSLDAISNGMTVYPINFYDDVSSFFKEIELTVEIALDKAPNTFFLPEYSLFVQCYSLSDFELAKKQVDPATWQRDYLNLVSGTVEFIRIWEDIWYKHSDWIKSYFQYRKLGTKSIFARDLRVIPIAKQQANTFLDAEHLLGKVQAKFFYGLVVPKHRQFRNITSEYYIGDQKLVGVAAFAKPMLMKEEGFEGQLSGELIRFCSILGTRIVGGLSKVIQYYHQEEKVDNIMTYIDLEWNRGQGYQSIGFQEVQLTKPILYTFNDQGERVICPTWEDAKVCTTGNKKLRIYFSEN</sequence>
<reference evidence="1 2" key="1">
    <citation type="submission" date="2020-03" db="EMBL/GenBank/DDBJ databases">
        <authorList>
            <person name="Pitt A."/>
            <person name="Hahn M.W."/>
        </authorList>
    </citation>
    <scope>NUCLEOTIDE SEQUENCE [LARGE SCALE GENOMIC DNA]</scope>
    <source>
        <strain evidence="1 2">5A-MARBSE</strain>
    </source>
</reference>
<proteinExistence type="predicted"/>
<name>A0ABT4JEL7_9BACT</name>
<dbReference type="Proteomes" id="UP001321186">
    <property type="component" value="Unassembled WGS sequence"/>
</dbReference>
<evidence type="ECO:0000313" key="2">
    <source>
        <dbReference type="Proteomes" id="UP001321186"/>
    </source>
</evidence>
<keyword evidence="2" id="KW-1185">Reference proteome</keyword>
<gene>
    <name evidence="1" type="ORF">G9H61_01020</name>
</gene>
<evidence type="ECO:0000313" key="1">
    <source>
        <dbReference type="EMBL" id="MCZ2474011.1"/>
    </source>
</evidence>
<comment type="caution">
    <text evidence="1">The sequence shown here is derived from an EMBL/GenBank/DDBJ whole genome shotgun (WGS) entry which is preliminary data.</text>
</comment>
<accession>A0ABT4JEL7</accession>